<dbReference type="Proteomes" id="UP000430345">
    <property type="component" value="Unassembled WGS sequence"/>
</dbReference>
<proteinExistence type="predicted"/>
<organism evidence="3 4">
    <name type="scientific">Clostridium tarantellae</name>
    <dbReference type="NCBI Taxonomy" id="39493"/>
    <lineage>
        <taxon>Bacteria</taxon>
        <taxon>Bacillati</taxon>
        <taxon>Bacillota</taxon>
        <taxon>Clostridia</taxon>
        <taxon>Eubacteriales</taxon>
        <taxon>Clostridiaceae</taxon>
        <taxon>Clostridium</taxon>
    </lineage>
</organism>
<evidence type="ECO:0000256" key="1">
    <source>
        <dbReference type="SAM" id="MobiDB-lite"/>
    </source>
</evidence>
<dbReference type="AlphaFoldDB" id="A0A6I1MJI5"/>
<keyword evidence="2" id="KW-0472">Membrane</keyword>
<keyword evidence="3" id="KW-0131">Cell cycle</keyword>
<protein>
    <submittedName>
        <fullName evidence="3">Cell division protein FtsL</fullName>
    </submittedName>
</protein>
<comment type="caution">
    <text evidence="3">The sequence shown here is derived from an EMBL/GenBank/DDBJ whole genome shotgun (WGS) entry which is preliminary data.</text>
</comment>
<feature type="transmembrane region" description="Helical" evidence="2">
    <location>
        <begin position="49"/>
        <end position="68"/>
    </location>
</feature>
<dbReference type="RefSeq" id="WP_152889429.1">
    <property type="nucleotide sequence ID" value="NZ_WHJC01000095.1"/>
</dbReference>
<evidence type="ECO:0000313" key="3">
    <source>
        <dbReference type="EMBL" id="MPQ43686.1"/>
    </source>
</evidence>
<evidence type="ECO:0000256" key="2">
    <source>
        <dbReference type="SAM" id="Phobius"/>
    </source>
</evidence>
<keyword evidence="2" id="KW-0812">Transmembrane</keyword>
<feature type="region of interest" description="Disordered" evidence="1">
    <location>
        <begin position="1"/>
        <end position="39"/>
    </location>
</feature>
<keyword evidence="2" id="KW-1133">Transmembrane helix</keyword>
<sequence>MEFKDYNNYNGNTVLDPNRKGSDPKRKKKVKKNRELEKRKRYRLREKKIRKNIIQIVALVALVGTITITRDMKVYKTQKDLANINKEIKVMTSENEALEVELLKTSALGNIEATAKTKLNMTLPTKENMIDISK</sequence>
<accession>A0A6I1MJI5</accession>
<evidence type="ECO:0000313" key="4">
    <source>
        <dbReference type="Proteomes" id="UP000430345"/>
    </source>
</evidence>
<name>A0A6I1MJI5_9CLOT</name>
<keyword evidence="4" id="KW-1185">Reference proteome</keyword>
<dbReference type="GO" id="GO:0051301">
    <property type="term" value="P:cell division"/>
    <property type="evidence" value="ECO:0007669"/>
    <property type="project" value="UniProtKB-KW"/>
</dbReference>
<dbReference type="OrthoDB" id="1934437at2"/>
<keyword evidence="3" id="KW-0132">Cell division</keyword>
<dbReference type="EMBL" id="WHJC01000095">
    <property type="protein sequence ID" value="MPQ43686.1"/>
    <property type="molecule type" value="Genomic_DNA"/>
</dbReference>
<reference evidence="3 4" key="1">
    <citation type="submission" date="2019-10" db="EMBL/GenBank/DDBJ databases">
        <title>The Genome Sequence of Clostridium tarantellae Isolated from Fish Brain.</title>
        <authorList>
            <person name="Bano L."/>
            <person name="Kiel M."/>
            <person name="Sales G."/>
            <person name="Doxey A.C."/>
            <person name="Mansfield M.J."/>
            <person name="Schiavone M."/>
            <person name="Rossetto O."/>
            <person name="Pirazzini M."/>
            <person name="Dobrindt U."/>
            <person name="Montecucco C."/>
        </authorList>
    </citation>
    <scope>NUCLEOTIDE SEQUENCE [LARGE SCALE GENOMIC DNA]</scope>
    <source>
        <strain evidence="3 4">DSM 3997</strain>
    </source>
</reference>
<gene>
    <name evidence="3" type="ORF">GBZ86_07940</name>
</gene>